<dbReference type="OrthoDB" id="206466at2157"/>
<evidence type="ECO:0000313" key="3">
    <source>
        <dbReference type="EMBL" id="SFR87014.1"/>
    </source>
</evidence>
<dbReference type="RefSeq" id="WP_089813210.1">
    <property type="nucleotide sequence ID" value="NZ_FOZK01000001.1"/>
</dbReference>
<proteinExistence type="predicted"/>
<dbReference type="EMBL" id="FOZK01000001">
    <property type="protein sequence ID" value="SFR87014.1"/>
    <property type="molecule type" value="Genomic_DNA"/>
</dbReference>
<accession>A0A1I6K782</accession>
<feature type="compositionally biased region" description="Gly residues" evidence="1">
    <location>
        <begin position="236"/>
        <end position="251"/>
    </location>
</feature>
<sequence>MNARTLTALLAVVVVVSLAPAAGAQSGFEISSADTTPVPERTETVGGNTFTIDSTIRADEGDTVTLDVTAPNDDNYRLHVRNSENQIIDQPKGTGDESFTFDLSNYEYGSYAFAVYDLQTGDYQKVQPLLVSGYDVSVDAPGSVSSDGSAEVTVDLTETAASGDPANVQVIAAQGDTTETFDASGGDGEYTATVDGGALEEGDYTVYAVAQGDEEAFGRSELLGLSDGHALAVESGSGGDGDSGGSGGDGTDGSESTEESETTDGDDANESDGSDGGGSDGDGANDGGDSDDESTDDGAANPPANETTETETTTEPPTTTVAMTETATDTDDGVVTPADDTETETETEATGLAGPGFTAAGALAALVLVGLLGRRRL</sequence>
<keyword evidence="2" id="KW-0812">Transmembrane</keyword>
<evidence type="ECO:0000256" key="1">
    <source>
        <dbReference type="SAM" id="MobiDB-lite"/>
    </source>
</evidence>
<evidence type="ECO:0000256" key="2">
    <source>
        <dbReference type="SAM" id="Phobius"/>
    </source>
</evidence>
<dbReference type="AlphaFoldDB" id="A0A1I6K782"/>
<dbReference type="STRING" id="767519.SAMN05216559_0296"/>
<name>A0A1I6K782_9EURY</name>
<feature type="region of interest" description="Disordered" evidence="1">
    <location>
        <begin position="231"/>
        <end position="355"/>
    </location>
</feature>
<evidence type="ECO:0008006" key="5">
    <source>
        <dbReference type="Google" id="ProtNLM"/>
    </source>
</evidence>
<evidence type="ECO:0000313" key="4">
    <source>
        <dbReference type="Proteomes" id="UP000199062"/>
    </source>
</evidence>
<organism evidence="3 4">
    <name type="scientific">Halomicrobium zhouii</name>
    <dbReference type="NCBI Taxonomy" id="767519"/>
    <lineage>
        <taxon>Archaea</taxon>
        <taxon>Methanobacteriati</taxon>
        <taxon>Methanobacteriota</taxon>
        <taxon>Stenosarchaea group</taxon>
        <taxon>Halobacteria</taxon>
        <taxon>Halobacteriales</taxon>
        <taxon>Haloarculaceae</taxon>
        <taxon>Halomicrobium</taxon>
    </lineage>
</organism>
<feature type="compositionally biased region" description="Acidic residues" evidence="1">
    <location>
        <begin position="255"/>
        <end position="273"/>
    </location>
</feature>
<feature type="compositionally biased region" description="Low complexity" evidence="1">
    <location>
        <begin position="297"/>
        <end position="327"/>
    </location>
</feature>
<feature type="compositionally biased region" description="Gly residues" evidence="1">
    <location>
        <begin position="274"/>
        <end position="286"/>
    </location>
</feature>
<keyword evidence="2" id="KW-1133">Transmembrane helix</keyword>
<reference evidence="3 4" key="1">
    <citation type="submission" date="2016-10" db="EMBL/GenBank/DDBJ databases">
        <authorList>
            <person name="de Groot N.N."/>
        </authorList>
    </citation>
    <scope>NUCLEOTIDE SEQUENCE [LARGE SCALE GENOMIC DNA]</scope>
    <source>
        <strain evidence="3 4">CGMCC 1.10457</strain>
    </source>
</reference>
<gene>
    <name evidence="3" type="ORF">SAMN05216559_0296</name>
</gene>
<protein>
    <recommendedName>
        <fullName evidence="5">PGF-CTERM protein</fullName>
    </recommendedName>
</protein>
<dbReference type="Proteomes" id="UP000199062">
    <property type="component" value="Unassembled WGS sequence"/>
</dbReference>
<keyword evidence="4" id="KW-1185">Reference proteome</keyword>
<feature type="transmembrane region" description="Helical" evidence="2">
    <location>
        <begin position="352"/>
        <end position="373"/>
    </location>
</feature>
<keyword evidence="2" id="KW-0472">Membrane</keyword>